<dbReference type="AlphaFoldDB" id="A0A4Y2L2L6"/>
<accession>A0A4Y2L2L6</accession>
<protein>
    <recommendedName>
        <fullName evidence="3">Endonuclease/exonuclease/phosphatase domain-containing protein</fullName>
    </recommendedName>
</protein>
<organism evidence="1 2">
    <name type="scientific">Araneus ventricosus</name>
    <name type="common">Orbweaver spider</name>
    <name type="synonym">Epeira ventricosa</name>
    <dbReference type="NCBI Taxonomy" id="182803"/>
    <lineage>
        <taxon>Eukaryota</taxon>
        <taxon>Metazoa</taxon>
        <taxon>Ecdysozoa</taxon>
        <taxon>Arthropoda</taxon>
        <taxon>Chelicerata</taxon>
        <taxon>Arachnida</taxon>
        <taxon>Araneae</taxon>
        <taxon>Araneomorphae</taxon>
        <taxon>Entelegynae</taxon>
        <taxon>Araneoidea</taxon>
        <taxon>Araneidae</taxon>
        <taxon>Araneus</taxon>
    </lineage>
</organism>
<sequence length="111" mass="12279">MNLQFENLHNSDHFPLLLTIESAVLFPSYPAGMFDASDWVKYALLAKIASDVINNSVEAISRVIKINAAIAFIPLSKGSNGLQNKPWWNNECQQAQKKHGANFADAPPLQI</sequence>
<dbReference type="Proteomes" id="UP000499080">
    <property type="component" value="Unassembled WGS sequence"/>
</dbReference>
<reference evidence="1 2" key="1">
    <citation type="journal article" date="2019" name="Sci. Rep.">
        <title>Orb-weaving spider Araneus ventricosus genome elucidates the spidroin gene catalogue.</title>
        <authorList>
            <person name="Kono N."/>
            <person name="Nakamura H."/>
            <person name="Ohtoshi R."/>
            <person name="Moran D.A.P."/>
            <person name="Shinohara A."/>
            <person name="Yoshida Y."/>
            <person name="Fujiwara M."/>
            <person name="Mori M."/>
            <person name="Tomita M."/>
            <person name="Arakawa K."/>
        </authorList>
    </citation>
    <scope>NUCLEOTIDE SEQUENCE [LARGE SCALE GENOMIC DNA]</scope>
</reference>
<proteinExistence type="predicted"/>
<dbReference type="EMBL" id="BGPR01005223">
    <property type="protein sequence ID" value="GBN08033.1"/>
    <property type="molecule type" value="Genomic_DNA"/>
</dbReference>
<keyword evidence="2" id="KW-1185">Reference proteome</keyword>
<gene>
    <name evidence="1" type="ORF">AVEN_8249_1</name>
</gene>
<evidence type="ECO:0000313" key="1">
    <source>
        <dbReference type="EMBL" id="GBN08033.1"/>
    </source>
</evidence>
<evidence type="ECO:0008006" key="3">
    <source>
        <dbReference type="Google" id="ProtNLM"/>
    </source>
</evidence>
<evidence type="ECO:0000313" key="2">
    <source>
        <dbReference type="Proteomes" id="UP000499080"/>
    </source>
</evidence>
<name>A0A4Y2L2L6_ARAVE</name>
<comment type="caution">
    <text evidence="1">The sequence shown here is derived from an EMBL/GenBank/DDBJ whole genome shotgun (WGS) entry which is preliminary data.</text>
</comment>